<keyword evidence="3" id="KW-1133">Transmembrane helix</keyword>
<comment type="similarity">
    <text evidence="1">Belongs to the membrane fusion protein (MFP) (TC 8.A.1) family.</text>
</comment>
<dbReference type="STRING" id="448.Lery_0175"/>
<dbReference type="AlphaFoldDB" id="A0A0W0TW08"/>
<evidence type="ECO:0000259" key="4">
    <source>
        <dbReference type="Pfam" id="PF25917"/>
    </source>
</evidence>
<dbReference type="PANTHER" id="PTHR30386">
    <property type="entry name" value="MEMBRANE FUSION SUBUNIT OF EMRAB-TOLC MULTIDRUG EFFLUX PUMP"/>
    <property type="match status" value="1"/>
</dbReference>
<dbReference type="InterPro" id="IPR058625">
    <property type="entry name" value="MdtA-like_BSH"/>
</dbReference>
<dbReference type="InterPro" id="IPR050739">
    <property type="entry name" value="MFP"/>
</dbReference>
<dbReference type="PATRIC" id="fig|448.7.peg.181"/>
<comment type="caution">
    <text evidence="5">The sequence shown here is derived from an EMBL/GenBank/DDBJ whole genome shotgun (WGS) entry which is preliminary data.</text>
</comment>
<sequence>MSQLFRQEVLDFRKTKNLGPVSINIPFHYYAQSFGLVIISSLIILFMTFAEYSEKYRVNGYLDYSRGIIQIHPDKSGLIVESRVRNHHHVRQGDVLFKIDTSQSNASRQHQIFSRLNHQKHRLNQDIDRLKNELSVLKPLLADKFISAEVYNNKKDHLHELMNKRNQLEIERIQHQKMNAYTIRAPINGMLTSIHYQVGQQVDPSAELVKIIPDDADLIAEIQVPVKDAGFMTRNEPIRLHYDAYPYERFGTYSAVIKDIEPVISFAHADTNPWTTRKPYYRVRAKLASQVVMIYGRQKALQQGMTFSAVMTGTRRKVWQWIWEPIDRFMES</sequence>
<keyword evidence="6" id="KW-1185">Reference proteome</keyword>
<name>A0A0W0TW08_LEGER</name>
<organism evidence="5 6">
    <name type="scientific">Legionella erythra</name>
    <dbReference type="NCBI Taxonomy" id="448"/>
    <lineage>
        <taxon>Bacteria</taxon>
        <taxon>Pseudomonadati</taxon>
        <taxon>Pseudomonadota</taxon>
        <taxon>Gammaproteobacteria</taxon>
        <taxon>Legionellales</taxon>
        <taxon>Legionellaceae</taxon>
        <taxon>Legionella</taxon>
    </lineage>
</organism>
<feature type="coiled-coil region" evidence="2">
    <location>
        <begin position="113"/>
        <end position="178"/>
    </location>
</feature>
<dbReference type="Gene3D" id="1.10.287.470">
    <property type="entry name" value="Helix hairpin bin"/>
    <property type="match status" value="1"/>
</dbReference>
<dbReference type="Proteomes" id="UP000054773">
    <property type="component" value="Unassembled WGS sequence"/>
</dbReference>
<evidence type="ECO:0000256" key="2">
    <source>
        <dbReference type="SAM" id="Coils"/>
    </source>
</evidence>
<keyword evidence="2" id="KW-0175">Coiled coil</keyword>
<dbReference type="Pfam" id="PF25917">
    <property type="entry name" value="BSH_RND"/>
    <property type="match status" value="1"/>
</dbReference>
<dbReference type="EMBL" id="LNYA01000002">
    <property type="protein sequence ID" value="KTC99821.1"/>
    <property type="molecule type" value="Genomic_DNA"/>
</dbReference>
<gene>
    <name evidence="5" type="ORF">Lery_0175</name>
</gene>
<accession>A0A0W0TW08</accession>
<dbReference type="SUPFAM" id="SSF111369">
    <property type="entry name" value="HlyD-like secretion proteins"/>
    <property type="match status" value="1"/>
</dbReference>
<protein>
    <submittedName>
        <fullName evidence="5">Hemolysin D</fullName>
    </submittedName>
</protein>
<dbReference type="PANTHER" id="PTHR30386:SF28">
    <property type="entry name" value="EXPORTED PROTEIN"/>
    <property type="match status" value="1"/>
</dbReference>
<proteinExistence type="inferred from homology"/>
<evidence type="ECO:0000256" key="3">
    <source>
        <dbReference type="SAM" id="Phobius"/>
    </source>
</evidence>
<evidence type="ECO:0000313" key="6">
    <source>
        <dbReference type="Proteomes" id="UP000054773"/>
    </source>
</evidence>
<evidence type="ECO:0000313" key="5">
    <source>
        <dbReference type="EMBL" id="KTC99821.1"/>
    </source>
</evidence>
<evidence type="ECO:0000256" key="1">
    <source>
        <dbReference type="ARBA" id="ARBA00009477"/>
    </source>
</evidence>
<dbReference type="Gene3D" id="2.40.50.100">
    <property type="match status" value="1"/>
</dbReference>
<keyword evidence="3" id="KW-0472">Membrane</keyword>
<keyword evidence="3" id="KW-0812">Transmembrane</keyword>
<feature type="transmembrane region" description="Helical" evidence="3">
    <location>
        <begin position="29"/>
        <end position="50"/>
    </location>
</feature>
<dbReference type="RefSeq" id="WP_058525364.1">
    <property type="nucleotide sequence ID" value="NZ_CAAAHY010000020.1"/>
</dbReference>
<dbReference type="Gene3D" id="2.40.30.170">
    <property type="match status" value="1"/>
</dbReference>
<reference evidence="5 6" key="1">
    <citation type="submission" date="2015-11" db="EMBL/GenBank/DDBJ databases">
        <title>Genomic analysis of 38 Legionella species identifies large and diverse effector repertoires.</title>
        <authorList>
            <person name="Burstein D."/>
            <person name="Amaro F."/>
            <person name="Zusman T."/>
            <person name="Lifshitz Z."/>
            <person name="Cohen O."/>
            <person name="Gilbert J.A."/>
            <person name="Pupko T."/>
            <person name="Shuman H.A."/>
            <person name="Segal G."/>
        </authorList>
    </citation>
    <scope>NUCLEOTIDE SEQUENCE [LARGE SCALE GENOMIC DNA]</scope>
    <source>
        <strain evidence="5 6">SE-32A-C8</strain>
    </source>
</reference>
<feature type="domain" description="Multidrug resistance protein MdtA-like barrel-sandwich hybrid" evidence="4">
    <location>
        <begin position="69"/>
        <end position="205"/>
    </location>
</feature>